<gene>
    <name evidence="2" type="ORF">DEF24_26195</name>
</gene>
<name>A0A368SY91_9ACTN</name>
<accession>A0A368SY91</accession>
<feature type="compositionally biased region" description="Pro residues" evidence="1">
    <location>
        <begin position="405"/>
        <end position="417"/>
    </location>
</feature>
<feature type="non-terminal residue" evidence="2">
    <location>
        <position position="492"/>
    </location>
</feature>
<organism evidence="2 3">
    <name type="scientific">Marinitenerispora sediminis</name>
    <dbReference type="NCBI Taxonomy" id="1931232"/>
    <lineage>
        <taxon>Bacteria</taxon>
        <taxon>Bacillati</taxon>
        <taxon>Actinomycetota</taxon>
        <taxon>Actinomycetes</taxon>
        <taxon>Streptosporangiales</taxon>
        <taxon>Nocardiopsidaceae</taxon>
        <taxon>Marinitenerispora</taxon>
    </lineage>
</organism>
<evidence type="ECO:0000313" key="2">
    <source>
        <dbReference type="EMBL" id="RCV48554.1"/>
    </source>
</evidence>
<proteinExistence type="predicted"/>
<keyword evidence="3" id="KW-1185">Reference proteome</keyword>
<dbReference type="EMBL" id="QEIN01000385">
    <property type="protein sequence ID" value="RCV48554.1"/>
    <property type="molecule type" value="Genomic_DNA"/>
</dbReference>
<feature type="compositionally biased region" description="Pro residues" evidence="1">
    <location>
        <begin position="353"/>
        <end position="393"/>
    </location>
</feature>
<feature type="region of interest" description="Disordered" evidence="1">
    <location>
        <begin position="305"/>
        <end position="492"/>
    </location>
</feature>
<comment type="caution">
    <text evidence="2">The sequence shown here is derived from an EMBL/GenBank/DDBJ whole genome shotgun (WGS) entry which is preliminary data.</text>
</comment>
<reference evidence="2 3" key="1">
    <citation type="submission" date="2018-04" db="EMBL/GenBank/DDBJ databases">
        <title>Novel actinobacteria from marine sediment.</title>
        <authorList>
            <person name="Ng Z.Y."/>
            <person name="Tan G.Y.A."/>
        </authorList>
    </citation>
    <scope>NUCLEOTIDE SEQUENCE [LARGE SCALE GENOMIC DNA]</scope>
    <source>
        <strain evidence="2 3">TPS81</strain>
    </source>
</reference>
<sequence>MPELHETMNIFADSKDDGDHPPMPAMSEVTKDPWLTHGYYHFWEDDHFIHGHSFKNMNLWFSWNESTQTWTGRGWTYSGGTDYSGYWFEPTLYGADSAENKFRNRLLDLRNVMVLGNSIRSGNYSTQTHWDIAGEIASADDFFSTQRDGIFERFKEIDVPDSPMQGDGAAAFAAHLYKLGTYLESLTAQLDVFHNAVNDVRPGITSAIMTLANQIDSWNANYKGIYELVYDWYNAANASLSFNEARDQMWINVNPDTNDWGVVGDAGTDARVNALLHDRWRKQLDGVIDAAAALHKTMETHYDTVTGRIKRIAPTPGTNPPGYTPPDGEGGPGNGNNNPWDNPPDWLDEYMNTPPPKLEFEPPPEYEYTPPPGPGPGSGMGPPPNNEYQPPPIETYSGPGGGSSLPPPGGDYQPPPVQSFSGPGGGSSLPPPGGSFGGPGNSSLLPPPTESFGGPGSGSSMPPPSVPETIGGPGNGSNMPPPSVPETIGGPG</sequence>
<evidence type="ECO:0000256" key="1">
    <source>
        <dbReference type="SAM" id="MobiDB-lite"/>
    </source>
</evidence>
<protein>
    <submittedName>
        <fullName evidence="2">Uncharacterized protein</fullName>
    </submittedName>
</protein>
<evidence type="ECO:0000313" key="3">
    <source>
        <dbReference type="Proteomes" id="UP000253318"/>
    </source>
</evidence>
<feature type="compositionally biased region" description="Low complexity" evidence="1">
    <location>
        <begin position="335"/>
        <end position="345"/>
    </location>
</feature>
<dbReference type="AlphaFoldDB" id="A0A368SY91"/>
<dbReference type="Proteomes" id="UP000253318">
    <property type="component" value="Unassembled WGS sequence"/>
</dbReference>